<dbReference type="InterPro" id="IPR054426">
    <property type="entry name" value="S1CSD-TOTE-1"/>
</dbReference>
<keyword evidence="4" id="KW-1185">Reference proteome</keyword>
<protein>
    <recommendedName>
        <fullName evidence="5">Tetratricopeptide repeat protein</fullName>
    </recommendedName>
</protein>
<evidence type="ECO:0000259" key="1">
    <source>
        <dbReference type="Pfam" id="PF22707"/>
    </source>
</evidence>
<organism evidence="3 4">
    <name type="scientific">Frigidibacter mobilis</name>
    <dbReference type="NCBI Taxonomy" id="1335048"/>
    <lineage>
        <taxon>Bacteria</taxon>
        <taxon>Pseudomonadati</taxon>
        <taxon>Pseudomonadota</taxon>
        <taxon>Alphaproteobacteria</taxon>
        <taxon>Rhodobacterales</taxon>
        <taxon>Paracoccaceae</taxon>
        <taxon>Frigidibacter</taxon>
    </lineage>
</organism>
<gene>
    <name evidence="3" type="ORF">AKL17_1p0008</name>
</gene>
<evidence type="ECO:0000313" key="4">
    <source>
        <dbReference type="Proteomes" id="UP000076128"/>
    </source>
</evidence>
<dbReference type="AlphaFoldDB" id="A0A165SWX4"/>
<reference evidence="3 4" key="1">
    <citation type="submission" date="2015-09" db="EMBL/GenBank/DDBJ databases">
        <title>Complete genome sequence of Defluviimonas alba cai42t isolated from an oilfield in Xinjiang.</title>
        <authorList>
            <person name="Geng S."/>
            <person name="Pan X."/>
            <person name="Wu X."/>
        </authorList>
    </citation>
    <scope>NUCLEOTIDE SEQUENCE [LARGE SCALE GENOMIC DNA]</scope>
    <source>
        <strain evidence="4">cai42</strain>
        <plasmid evidence="4">cai42_Plasmida</plasmid>
    </source>
</reference>
<evidence type="ECO:0000259" key="2">
    <source>
        <dbReference type="Pfam" id="PF22708"/>
    </source>
</evidence>
<geneLocation type="plasmid" evidence="4">
    <name>cai42_Plasmida</name>
</geneLocation>
<proteinExistence type="predicted"/>
<evidence type="ECO:0000313" key="3">
    <source>
        <dbReference type="EMBL" id="AMY72009.1"/>
    </source>
</evidence>
<name>A0A165SWX4_9RHOB</name>
<evidence type="ECO:0008006" key="5">
    <source>
        <dbReference type="Google" id="ProtNLM"/>
    </source>
</evidence>
<feature type="domain" description="TOTE conflict systems S1/CSD-like" evidence="2">
    <location>
        <begin position="503"/>
        <end position="565"/>
    </location>
</feature>
<feature type="domain" description="TOTE conflict systems S1/CSD-like" evidence="1">
    <location>
        <begin position="585"/>
        <end position="641"/>
    </location>
</feature>
<keyword evidence="3" id="KW-0614">Plasmid</keyword>
<dbReference type="InterPro" id="IPR054283">
    <property type="entry name" value="DUF7017"/>
</dbReference>
<dbReference type="Pfam" id="PF22707">
    <property type="entry name" value="S1CSD-TOTE-2"/>
    <property type="match status" value="1"/>
</dbReference>
<dbReference type="Proteomes" id="UP000076128">
    <property type="component" value="Plasmid pcai42A"/>
</dbReference>
<sequence length="660" mass="74137">MGAGTWNHRSKEVTELRKGAQLAAAHALSLERIADSEADDYDRAAYAWCLIALVKQHSADGNHMALSDYLEQLRRFEVPASDAVLAEHRAKALDLANPDRRAMQSARILSKQGKHEEAARIYADLDANGKLAPEDRKAWGWELYRLIKDELEQTQDEKLSPPVVQRVKRNLNTYLKLAIGGPDLLHSLILRQALRLTKGEQLKLLPFLRLWNPDQFNDEDFDRQTGKDGKTYPSLVEQVIQAASAEAAQSDRVDDCHFILPHVQAAMKRFPDNIWLKFNLTKLLRGMGRIDEALKLAVEFAREKASEYWAWELIGDLVPHDIDLRRSCYAKALSCSQDDNFVGKVRLKFAALLEESHPAEARFEAERMIARRARAGYAIPREAQSLVERLSAVTPNTTDRAFYGSLSDAAEALLFSHLPWTDACLGDVFTIEGRDGQKPRRRRRIYVKGNPFAIELSLPDSHPDIRRLAEGTPIKLQLETSKAEPKRTIIHRISRREDGTPMDIMPFRVGVIDHINHGKSLLHVIVARGVDGTCPISLCPWQVEIGTTVAVRLSQHHSKNGLRTRILEIEPTEQSPSPDVCRPFREATNVTPSGLGFTLGDIFIPPHMITAEGVQAGDLVEGVAVASFDKKRGKWGMKAIQAKVVARNHFDFGGENDDWE</sequence>
<dbReference type="Pfam" id="PF22860">
    <property type="entry name" value="DUF7017"/>
    <property type="match status" value="1"/>
</dbReference>
<dbReference type="KEGG" id="daa:AKL17_1p0008"/>
<dbReference type="EMBL" id="CP012662">
    <property type="protein sequence ID" value="AMY72009.1"/>
    <property type="molecule type" value="Genomic_DNA"/>
</dbReference>
<accession>A0A165SWX4</accession>
<dbReference type="InterPro" id="IPR054427">
    <property type="entry name" value="S1CSD-TOTE-2"/>
</dbReference>
<dbReference type="Pfam" id="PF22708">
    <property type="entry name" value="S1CSD-TOTE-1"/>
    <property type="match status" value="1"/>
</dbReference>